<dbReference type="GO" id="GO:0016020">
    <property type="term" value="C:membrane"/>
    <property type="evidence" value="ECO:0007669"/>
    <property type="project" value="TreeGrafter"/>
</dbReference>
<proteinExistence type="inferred from homology"/>
<gene>
    <name evidence="6" type="primary">wrbA</name>
    <name evidence="6" type="ORF">FOZ74_14310</name>
</gene>
<dbReference type="InterPro" id="IPR029039">
    <property type="entry name" value="Flavoprotein-like_sf"/>
</dbReference>
<dbReference type="EMBL" id="CP042344">
    <property type="protein sequence ID" value="QEA14104.1"/>
    <property type="molecule type" value="Genomic_DNA"/>
</dbReference>
<organism evidence="6 7">
    <name type="scientific">Comamonas flocculans</name>
    <dbReference type="NCBI Taxonomy" id="2597701"/>
    <lineage>
        <taxon>Bacteria</taxon>
        <taxon>Pseudomonadati</taxon>
        <taxon>Pseudomonadota</taxon>
        <taxon>Betaproteobacteria</taxon>
        <taxon>Burkholderiales</taxon>
        <taxon>Comamonadaceae</taxon>
        <taxon>Comamonas</taxon>
    </lineage>
</organism>
<keyword evidence="3" id="KW-0288">FMN</keyword>
<evidence type="ECO:0000256" key="3">
    <source>
        <dbReference type="ARBA" id="ARBA00022643"/>
    </source>
</evidence>
<reference evidence="6 7" key="1">
    <citation type="submission" date="2019-07" db="EMBL/GenBank/DDBJ databases">
        <title>Complete genome sequence of Comamonas sp. NLF 7-7 isolated from livestock.</title>
        <authorList>
            <person name="Kim D.H."/>
            <person name="Kim J.G."/>
        </authorList>
    </citation>
    <scope>NUCLEOTIDE SEQUENCE [LARGE SCALE GENOMIC DNA]</scope>
    <source>
        <strain evidence="6 7">NLF 7-7</strain>
    </source>
</reference>
<evidence type="ECO:0000256" key="1">
    <source>
        <dbReference type="ARBA" id="ARBA00006961"/>
    </source>
</evidence>
<comment type="similarity">
    <text evidence="1">Belongs to the WrbA family.</text>
</comment>
<keyword evidence="2" id="KW-0285">Flavoprotein</keyword>
<feature type="domain" description="Flavodoxin-like" evidence="5">
    <location>
        <begin position="6"/>
        <end position="197"/>
    </location>
</feature>
<evidence type="ECO:0000256" key="2">
    <source>
        <dbReference type="ARBA" id="ARBA00022630"/>
    </source>
</evidence>
<dbReference type="Pfam" id="PF03358">
    <property type="entry name" value="FMN_red"/>
    <property type="match status" value="1"/>
</dbReference>
<dbReference type="KEGG" id="cof:FOZ74_14310"/>
<dbReference type="Gene3D" id="3.40.50.360">
    <property type="match status" value="1"/>
</dbReference>
<evidence type="ECO:0000313" key="7">
    <source>
        <dbReference type="Proteomes" id="UP000321199"/>
    </source>
</evidence>
<dbReference type="NCBIfam" id="NF002999">
    <property type="entry name" value="PRK03767.1"/>
    <property type="match status" value="1"/>
</dbReference>
<name>A0A5B8RZ58_9BURK</name>
<dbReference type="OrthoDB" id="9801479at2"/>
<dbReference type="PROSITE" id="PS50902">
    <property type="entry name" value="FLAVODOXIN_LIKE"/>
    <property type="match status" value="1"/>
</dbReference>
<keyword evidence="6" id="KW-0560">Oxidoreductase</keyword>
<dbReference type="InterPro" id="IPR010089">
    <property type="entry name" value="Flavoprotein_WrbA-like"/>
</dbReference>
<evidence type="ECO:0000313" key="6">
    <source>
        <dbReference type="EMBL" id="QEA14104.1"/>
    </source>
</evidence>
<sequence length="197" mass="21388">MSKVQLAVIYYSSYGTNHHLAEIAVKAAEEAGAQVRLRKAAETAPQAVIDKVQAWKEFQQKTADVAEAKPEDLQWANAFLFSAPTRFGTVASQMRAFIDTLGPIWQKGDLAGKAVSVMTSAQNLHGGQESTLLGMYTTFAHWGSVIVPPGFTDPAMFKGLGNPYGASSTMGEIKDEVQDIVRYQVRRLLQVAGKLIA</sequence>
<dbReference type="Proteomes" id="UP000321199">
    <property type="component" value="Chromosome"/>
</dbReference>
<dbReference type="GO" id="GO:0003955">
    <property type="term" value="F:NAD(P)H dehydrogenase (quinone) activity"/>
    <property type="evidence" value="ECO:0007669"/>
    <property type="project" value="InterPro"/>
</dbReference>
<dbReference type="InterPro" id="IPR005025">
    <property type="entry name" value="FMN_Rdtase-like_dom"/>
</dbReference>
<dbReference type="SUPFAM" id="SSF52218">
    <property type="entry name" value="Flavoproteins"/>
    <property type="match status" value="1"/>
</dbReference>
<dbReference type="InterPro" id="IPR008254">
    <property type="entry name" value="Flavodoxin/NO_synth"/>
</dbReference>
<evidence type="ECO:0000259" key="5">
    <source>
        <dbReference type="PROSITE" id="PS50902"/>
    </source>
</evidence>
<dbReference type="PANTHER" id="PTHR30546:SF23">
    <property type="entry name" value="FLAVOPROTEIN-LIKE PROTEIN YCP4-RELATED"/>
    <property type="match status" value="1"/>
</dbReference>
<dbReference type="RefSeq" id="WP_146913685.1">
    <property type="nucleotide sequence ID" value="NZ_CP042344.1"/>
</dbReference>
<accession>A0A5B8RZ58</accession>
<keyword evidence="7" id="KW-1185">Reference proteome</keyword>
<dbReference type="FunFam" id="3.40.50.360:FF:000001">
    <property type="entry name" value="NAD(P)H dehydrogenase (Quinone) FQR1-like"/>
    <property type="match status" value="1"/>
</dbReference>
<dbReference type="GO" id="GO:0010181">
    <property type="term" value="F:FMN binding"/>
    <property type="evidence" value="ECO:0007669"/>
    <property type="project" value="InterPro"/>
</dbReference>
<dbReference type="NCBIfam" id="TIGR01755">
    <property type="entry name" value="flav_wrbA"/>
    <property type="match status" value="1"/>
</dbReference>
<dbReference type="AlphaFoldDB" id="A0A5B8RZ58"/>
<dbReference type="PANTHER" id="PTHR30546">
    <property type="entry name" value="FLAVODOXIN-RELATED PROTEIN WRBA-RELATED"/>
    <property type="match status" value="1"/>
</dbReference>
<evidence type="ECO:0000256" key="4">
    <source>
        <dbReference type="ARBA" id="ARBA00029652"/>
    </source>
</evidence>
<protein>
    <recommendedName>
        <fullName evidence="4">Flavoprotein WrbA</fullName>
    </recommendedName>
</protein>